<reference evidence="5" key="1">
    <citation type="submission" date="2020-05" db="EMBL/GenBank/DDBJ databases">
        <title>Mycena genomes resolve the evolution of fungal bioluminescence.</title>
        <authorList>
            <person name="Tsai I.J."/>
        </authorList>
    </citation>
    <scope>NUCLEOTIDE SEQUENCE</scope>
    <source>
        <strain evidence="5">CCC161011</strain>
    </source>
</reference>
<comment type="caution">
    <text evidence="5">The sequence shown here is derived from an EMBL/GenBank/DDBJ whole genome shotgun (WGS) entry which is preliminary data.</text>
</comment>
<protein>
    <submittedName>
        <fullName evidence="5">Uncharacterized protein</fullName>
    </submittedName>
</protein>
<evidence type="ECO:0000256" key="3">
    <source>
        <dbReference type="ARBA" id="ARBA00035112"/>
    </source>
</evidence>
<dbReference type="AlphaFoldDB" id="A0A8H6XT25"/>
<keyword evidence="2" id="KW-0560">Oxidoreductase</keyword>
<dbReference type="Proteomes" id="UP000620124">
    <property type="component" value="Unassembled WGS sequence"/>
</dbReference>
<dbReference type="Pfam" id="PF11807">
    <property type="entry name" value="UstYa"/>
    <property type="match status" value="1"/>
</dbReference>
<evidence type="ECO:0000313" key="5">
    <source>
        <dbReference type="EMBL" id="KAF7345934.1"/>
    </source>
</evidence>
<dbReference type="GO" id="GO:0016491">
    <property type="term" value="F:oxidoreductase activity"/>
    <property type="evidence" value="ECO:0007669"/>
    <property type="project" value="UniProtKB-KW"/>
</dbReference>
<evidence type="ECO:0000256" key="2">
    <source>
        <dbReference type="ARBA" id="ARBA00023002"/>
    </source>
</evidence>
<comment type="similarity">
    <text evidence="3">Belongs to the ustYa family.</text>
</comment>
<dbReference type="InterPro" id="IPR021765">
    <property type="entry name" value="UstYa-like"/>
</dbReference>
<dbReference type="EMBL" id="JACAZI010000013">
    <property type="protein sequence ID" value="KAF7345934.1"/>
    <property type="molecule type" value="Genomic_DNA"/>
</dbReference>
<sequence>MMHTSSTRILMILPCIWLALLAPATSISDTTGRSTFIIPVDGASPTWALPMKEVLMDVQNTNNYQLKGSEADAQWDALIPPGGGLVRMGPENELFMLSMYHQLKCLDIIRRDYVDGWMGKNDTSPVTRHCLNYIRQMILCRGDRRLECVVDPDGAHAVEIRGTQTCRDWTQVYDGVREYTGFV</sequence>
<name>A0A8H6XT25_9AGAR</name>
<evidence type="ECO:0000256" key="1">
    <source>
        <dbReference type="ARBA" id="ARBA00004685"/>
    </source>
</evidence>
<feature type="chain" id="PRO_5034439986" evidence="4">
    <location>
        <begin position="27"/>
        <end position="183"/>
    </location>
</feature>
<keyword evidence="6" id="KW-1185">Reference proteome</keyword>
<accession>A0A8H6XT25</accession>
<evidence type="ECO:0000256" key="4">
    <source>
        <dbReference type="SAM" id="SignalP"/>
    </source>
</evidence>
<dbReference type="OrthoDB" id="3687641at2759"/>
<organism evidence="5 6">
    <name type="scientific">Mycena venus</name>
    <dbReference type="NCBI Taxonomy" id="2733690"/>
    <lineage>
        <taxon>Eukaryota</taxon>
        <taxon>Fungi</taxon>
        <taxon>Dikarya</taxon>
        <taxon>Basidiomycota</taxon>
        <taxon>Agaricomycotina</taxon>
        <taxon>Agaricomycetes</taxon>
        <taxon>Agaricomycetidae</taxon>
        <taxon>Agaricales</taxon>
        <taxon>Marasmiineae</taxon>
        <taxon>Mycenaceae</taxon>
        <taxon>Mycena</taxon>
    </lineage>
</organism>
<dbReference type="GO" id="GO:0043386">
    <property type="term" value="P:mycotoxin biosynthetic process"/>
    <property type="evidence" value="ECO:0007669"/>
    <property type="project" value="InterPro"/>
</dbReference>
<proteinExistence type="inferred from homology"/>
<comment type="pathway">
    <text evidence="1">Mycotoxin biosynthesis.</text>
</comment>
<gene>
    <name evidence="5" type="ORF">MVEN_01615700</name>
</gene>
<feature type="signal peptide" evidence="4">
    <location>
        <begin position="1"/>
        <end position="26"/>
    </location>
</feature>
<evidence type="ECO:0000313" key="6">
    <source>
        <dbReference type="Proteomes" id="UP000620124"/>
    </source>
</evidence>
<dbReference type="PANTHER" id="PTHR33365:SF11">
    <property type="entry name" value="TAT PATHWAY SIGNAL SEQUENCE"/>
    <property type="match status" value="1"/>
</dbReference>
<dbReference type="PANTHER" id="PTHR33365">
    <property type="entry name" value="YALI0B05434P"/>
    <property type="match status" value="1"/>
</dbReference>
<keyword evidence="4" id="KW-0732">Signal</keyword>